<dbReference type="EMBL" id="JANWGH010000003">
    <property type="protein sequence ID" value="MCS5491334.1"/>
    <property type="molecule type" value="Genomic_DNA"/>
</dbReference>
<sequence length="561" mass="65039">MKIIIFLVAVFISVQSFAQDETSKWREIPSITDWIDEINNWPDSAYSVSNIKVYIDFEKDTLFYEPQWTQEDEQILIAGTIRKPINVKDFHFEGIFKDSTISIKNIRFKEEVRFLNYKNRMIPIKNAIFDKTTFFGGSDDFVYYNLINCEFKGNLGFYDLDVPSKVYLDEPKIEGRLFFVRSTGFPQLEITNGKIDTIDIENVQFSSLEITNSTIGEISARNSQVTSVAHITENQIGSMNVTGAQFPETNTYLPFDQIKRRLYYSQPRSLFDPSPEKYFASDSFNFENKIAYDLLVGSYKVLQDRYQKFGDQDSYNACYVEMKNFETRRLAYLFDQNPSFKSFFTWKINQFLKVFSAYGTEPARAIIFSIYVILVFALIYLFFPNSWDAHGKNRIVDRYSFFFKYLQRNAGMHEVYLEEKKNELLGYDEFKSLITQSEKSVPRFFSATALPLYQWAISGTRLSAKILSKVDILKGTWEDLPAGQKAWKSFLLVGGFLIALVYDLLIKVLNALMLSINTFTTLGFGEIPIKGLPRYLAIIQGFIGWFMLTIFSVSLISQLLN</sequence>
<name>A0ABT2G7U6_9BACT</name>
<evidence type="ECO:0000256" key="2">
    <source>
        <dbReference type="SAM" id="SignalP"/>
    </source>
</evidence>
<gene>
    <name evidence="4" type="ORF">NY014_12885</name>
</gene>
<feature type="domain" description="Potassium channel" evidence="3">
    <location>
        <begin position="496"/>
        <end position="557"/>
    </location>
</feature>
<evidence type="ECO:0000313" key="5">
    <source>
        <dbReference type="Proteomes" id="UP001206788"/>
    </source>
</evidence>
<evidence type="ECO:0000313" key="4">
    <source>
        <dbReference type="EMBL" id="MCS5491334.1"/>
    </source>
</evidence>
<feature type="transmembrane region" description="Helical" evidence="1">
    <location>
        <begin position="365"/>
        <end position="383"/>
    </location>
</feature>
<dbReference type="Pfam" id="PF07885">
    <property type="entry name" value="Ion_trans_2"/>
    <property type="match status" value="1"/>
</dbReference>
<keyword evidence="2" id="KW-0732">Signal</keyword>
<organism evidence="4 5">
    <name type="scientific">Algoriphagus limi</name>
    <dbReference type="NCBI Taxonomy" id="2975273"/>
    <lineage>
        <taxon>Bacteria</taxon>
        <taxon>Pseudomonadati</taxon>
        <taxon>Bacteroidota</taxon>
        <taxon>Cytophagia</taxon>
        <taxon>Cytophagales</taxon>
        <taxon>Cyclobacteriaceae</taxon>
        <taxon>Algoriphagus</taxon>
    </lineage>
</organism>
<evidence type="ECO:0000256" key="1">
    <source>
        <dbReference type="SAM" id="Phobius"/>
    </source>
</evidence>
<comment type="caution">
    <text evidence="4">The sequence shown here is derived from an EMBL/GenBank/DDBJ whole genome shotgun (WGS) entry which is preliminary data.</text>
</comment>
<feature type="transmembrane region" description="Helical" evidence="1">
    <location>
        <begin position="535"/>
        <end position="556"/>
    </location>
</feature>
<proteinExistence type="predicted"/>
<protein>
    <submittedName>
        <fullName evidence="4">Potassium channel family protein</fullName>
    </submittedName>
</protein>
<keyword evidence="1" id="KW-0812">Transmembrane</keyword>
<feature type="transmembrane region" description="Helical" evidence="1">
    <location>
        <begin position="490"/>
        <end position="515"/>
    </location>
</feature>
<keyword evidence="4" id="KW-0407">Ion channel</keyword>
<feature type="signal peptide" evidence="2">
    <location>
        <begin position="1"/>
        <end position="18"/>
    </location>
</feature>
<dbReference type="InterPro" id="IPR013099">
    <property type="entry name" value="K_chnl_dom"/>
</dbReference>
<dbReference type="RefSeq" id="WP_259414999.1">
    <property type="nucleotide sequence ID" value="NZ_JANWGH010000003.1"/>
</dbReference>
<dbReference type="SUPFAM" id="SSF81324">
    <property type="entry name" value="Voltage-gated potassium channels"/>
    <property type="match status" value="1"/>
</dbReference>
<feature type="chain" id="PRO_5047175660" evidence="2">
    <location>
        <begin position="19"/>
        <end position="561"/>
    </location>
</feature>
<keyword evidence="1" id="KW-0472">Membrane</keyword>
<keyword evidence="1" id="KW-1133">Transmembrane helix</keyword>
<accession>A0ABT2G7U6</accession>
<evidence type="ECO:0000259" key="3">
    <source>
        <dbReference type="Pfam" id="PF07885"/>
    </source>
</evidence>
<dbReference type="GO" id="GO:0034220">
    <property type="term" value="P:monoatomic ion transmembrane transport"/>
    <property type="evidence" value="ECO:0007669"/>
    <property type="project" value="UniProtKB-KW"/>
</dbReference>
<keyword evidence="4" id="KW-0813">Transport</keyword>
<reference evidence="4 5" key="1">
    <citation type="submission" date="2022-08" db="EMBL/GenBank/DDBJ databases">
        <title>Algoriphagus sp. CAU 1643 isolated from mud.</title>
        <authorList>
            <person name="Kim W."/>
        </authorList>
    </citation>
    <scope>NUCLEOTIDE SEQUENCE [LARGE SCALE GENOMIC DNA]</scope>
    <source>
        <strain evidence="4 5">CAU 1643</strain>
    </source>
</reference>
<keyword evidence="5" id="KW-1185">Reference proteome</keyword>
<keyword evidence="4" id="KW-0406">Ion transport</keyword>
<dbReference type="Proteomes" id="UP001206788">
    <property type="component" value="Unassembled WGS sequence"/>
</dbReference>